<dbReference type="AlphaFoldDB" id="A0A1M4VQ33"/>
<gene>
    <name evidence="1" type="ORF">SAMN05444392_102478</name>
</gene>
<dbReference type="InterPro" id="IPR036983">
    <property type="entry name" value="AIM24_sf"/>
</dbReference>
<dbReference type="Proteomes" id="UP000184476">
    <property type="component" value="Unassembled WGS sequence"/>
</dbReference>
<dbReference type="Gene3D" id="3.60.160.10">
    <property type="entry name" value="Mitochondrial biogenesis AIM24"/>
    <property type="match status" value="1"/>
</dbReference>
<dbReference type="Pfam" id="PF01987">
    <property type="entry name" value="AIM24"/>
    <property type="match status" value="1"/>
</dbReference>
<dbReference type="InterPro" id="IPR016031">
    <property type="entry name" value="Trp_RNA-bd_attenuator-like_dom"/>
</dbReference>
<dbReference type="SUPFAM" id="SSF51219">
    <property type="entry name" value="TRAP-like"/>
    <property type="match status" value="1"/>
</dbReference>
<dbReference type="EMBL" id="FQVL01000002">
    <property type="protein sequence ID" value="SHE71221.1"/>
    <property type="molecule type" value="Genomic_DNA"/>
</dbReference>
<name>A0A1M4VQ33_9BACL</name>
<dbReference type="PANTHER" id="PTHR38074:SF1">
    <property type="entry name" value="ALTERED INHERITANCE OF MITOCHONDRIA PROTEIN 24, MITOCHONDRIAL"/>
    <property type="match status" value="1"/>
</dbReference>
<proteinExistence type="predicted"/>
<evidence type="ECO:0000313" key="2">
    <source>
        <dbReference type="Proteomes" id="UP000184476"/>
    </source>
</evidence>
<accession>A0A1M4VQ33</accession>
<evidence type="ECO:0000313" key="1">
    <source>
        <dbReference type="EMBL" id="SHE71221.1"/>
    </source>
</evidence>
<dbReference type="InterPro" id="IPR002838">
    <property type="entry name" value="AIM24"/>
</dbReference>
<keyword evidence="2" id="KW-1185">Reference proteome</keyword>
<organism evidence="1 2">
    <name type="scientific">Seinonella peptonophila</name>
    <dbReference type="NCBI Taxonomy" id="112248"/>
    <lineage>
        <taxon>Bacteria</taxon>
        <taxon>Bacillati</taxon>
        <taxon>Bacillota</taxon>
        <taxon>Bacilli</taxon>
        <taxon>Bacillales</taxon>
        <taxon>Thermoactinomycetaceae</taxon>
        <taxon>Seinonella</taxon>
    </lineage>
</organism>
<reference evidence="1 2" key="1">
    <citation type="submission" date="2016-11" db="EMBL/GenBank/DDBJ databases">
        <authorList>
            <person name="Jaros S."/>
            <person name="Januszkiewicz K."/>
            <person name="Wedrychowicz H."/>
        </authorList>
    </citation>
    <scope>NUCLEOTIDE SEQUENCE [LARGE SCALE GENOMIC DNA]</scope>
    <source>
        <strain evidence="1 2">DSM 44666</strain>
    </source>
</reference>
<dbReference type="OrthoDB" id="8707822at2"/>
<protein>
    <submittedName>
        <fullName evidence="1">Uncharacterized conserved protein, AIM24 family</fullName>
    </submittedName>
</protein>
<dbReference type="RefSeq" id="WP_073154044.1">
    <property type="nucleotide sequence ID" value="NZ_FQVL01000002.1"/>
</dbReference>
<dbReference type="PANTHER" id="PTHR38074">
    <property type="entry name" value="ALTERED INHERITANCE OF MITOCHONDRIA PROTEIN 24, MITOCHONDRIAL"/>
    <property type="match status" value="1"/>
</dbReference>
<sequence>MEQFKYSLEEFLRQTGQKDNGGGTFELESPQTLEVNLNGQVWAKAGSMIAYDGDIRFKREGILDHGISNLIKRSISGEGTQLMNAEGYGSLYLADYGKNISILNLQNDSLYVNGNDVLAFEPTLKWDIKMMRKVAGMLQGGLFNVRFDGTGMVAITSHHRPLTLVVTPNHPVVTDPNATVAWSGSLTPEFKTDISLRTLLGRGSGETFQMRFEGNGFVVVQPYEEIYMQGRA</sequence>